<feature type="compositionally biased region" description="Pro residues" evidence="1">
    <location>
        <begin position="115"/>
        <end position="125"/>
    </location>
</feature>
<comment type="caution">
    <text evidence="2">The sequence shown here is derived from an EMBL/GenBank/DDBJ whole genome shotgun (WGS) entry which is preliminary data.</text>
</comment>
<evidence type="ECO:0000313" key="3">
    <source>
        <dbReference type="Proteomes" id="UP001152519"/>
    </source>
</evidence>
<name>A0A9W4GTG5_9ACTN</name>
<evidence type="ECO:0000256" key="1">
    <source>
        <dbReference type="SAM" id="MobiDB-lite"/>
    </source>
</evidence>
<dbReference type="EMBL" id="CAJSLV010000070">
    <property type="protein sequence ID" value="CAG6396263.1"/>
    <property type="molecule type" value="Genomic_DNA"/>
</dbReference>
<dbReference type="InterPro" id="IPR010310">
    <property type="entry name" value="T7SS_ESAT-6-like"/>
</dbReference>
<sequence length="134" mass="14387">MAQPRMHATAADLTRLASDLDAMQEHLSTQIGKLNGLVDAAEKGWRSPAASVYRELQRSTNGDAETVRKMLALVEEAVRLSRDGFSAQDLDTLESFRALQMPSDGQPPLFSPDLPGAPPAAPPASVPHSRLADL</sequence>
<proteinExistence type="predicted"/>
<dbReference type="SUPFAM" id="SSF140453">
    <property type="entry name" value="EsxAB dimer-like"/>
    <property type="match status" value="1"/>
</dbReference>
<evidence type="ECO:0000313" key="2">
    <source>
        <dbReference type="EMBL" id="CAG6396263.1"/>
    </source>
</evidence>
<accession>A0A9W4GTG5</accession>
<reference evidence="2" key="1">
    <citation type="submission" date="2021-05" db="EMBL/GenBank/DDBJ databases">
        <authorList>
            <person name="Arsene-Ploetze F."/>
        </authorList>
    </citation>
    <scope>NUCLEOTIDE SEQUENCE</scope>
    <source>
        <strain evidence="2">DSM 42138</strain>
    </source>
</reference>
<gene>
    <name evidence="2" type="ORF">SCOCK_40183</name>
</gene>
<dbReference type="Pfam" id="PF06013">
    <property type="entry name" value="WXG100"/>
    <property type="match status" value="1"/>
</dbReference>
<feature type="region of interest" description="Disordered" evidence="1">
    <location>
        <begin position="99"/>
        <end position="134"/>
    </location>
</feature>
<dbReference type="InterPro" id="IPR036689">
    <property type="entry name" value="ESAT-6-like_sf"/>
</dbReference>
<dbReference type="AlphaFoldDB" id="A0A9W4GTG5"/>
<dbReference type="Proteomes" id="UP001152519">
    <property type="component" value="Unassembled WGS sequence"/>
</dbReference>
<protein>
    <recommendedName>
        <fullName evidence="4">WXG100 family type VII secretion target</fullName>
    </recommendedName>
</protein>
<dbReference type="RefSeq" id="WP_251494290.1">
    <property type="nucleotide sequence ID" value="NZ_CAJSLV010000070.1"/>
</dbReference>
<dbReference type="Gene3D" id="1.10.287.1060">
    <property type="entry name" value="ESAT-6-like"/>
    <property type="match status" value="1"/>
</dbReference>
<organism evidence="2 3">
    <name type="scientific">Actinacidiphila cocklensis</name>
    <dbReference type="NCBI Taxonomy" id="887465"/>
    <lineage>
        <taxon>Bacteria</taxon>
        <taxon>Bacillati</taxon>
        <taxon>Actinomycetota</taxon>
        <taxon>Actinomycetes</taxon>
        <taxon>Kitasatosporales</taxon>
        <taxon>Streptomycetaceae</taxon>
        <taxon>Actinacidiphila</taxon>
    </lineage>
</organism>
<evidence type="ECO:0008006" key="4">
    <source>
        <dbReference type="Google" id="ProtNLM"/>
    </source>
</evidence>
<keyword evidence="3" id="KW-1185">Reference proteome</keyword>